<gene>
    <name evidence="2" type="ORF">MNOR_LOCUS36667</name>
</gene>
<keyword evidence="1" id="KW-1133">Transmembrane helix</keyword>
<keyword evidence="1" id="KW-0472">Membrane</keyword>
<evidence type="ECO:0000256" key="1">
    <source>
        <dbReference type="SAM" id="Phobius"/>
    </source>
</evidence>
<evidence type="ECO:0008006" key="4">
    <source>
        <dbReference type="Google" id="ProtNLM"/>
    </source>
</evidence>
<feature type="non-terminal residue" evidence="2">
    <location>
        <position position="1"/>
    </location>
</feature>
<dbReference type="AlphaFoldDB" id="A0AAV2SH44"/>
<proteinExistence type="predicted"/>
<evidence type="ECO:0000313" key="3">
    <source>
        <dbReference type="Proteomes" id="UP001497623"/>
    </source>
</evidence>
<comment type="caution">
    <text evidence="2">The sequence shown here is derived from an EMBL/GenBank/DDBJ whole genome shotgun (WGS) entry which is preliminary data.</text>
</comment>
<dbReference type="EMBL" id="CAXKWB010068315">
    <property type="protein sequence ID" value="CAL4191848.1"/>
    <property type="molecule type" value="Genomic_DNA"/>
</dbReference>
<keyword evidence="3" id="KW-1185">Reference proteome</keyword>
<protein>
    <recommendedName>
        <fullName evidence="4">NADH dehydrogenase subunit 6</fullName>
    </recommendedName>
</protein>
<sequence length="118" mass="12663">SGVVIVRLNNCDSSFSVCCGCVFSSSDPSALLSAFIFLLLCFSSMLFALSCVLFLNTTLTFLCFFCLITHSTSVSAQETLIIPLTLICYCFSTLGFTAASPGSPCPLYSVFILLSTKF</sequence>
<keyword evidence="1" id="KW-0812">Transmembrane</keyword>
<feature type="transmembrane region" description="Helical" evidence="1">
    <location>
        <begin position="35"/>
        <end position="68"/>
    </location>
</feature>
<evidence type="ECO:0000313" key="2">
    <source>
        <dbReference type="EMBL" id="CAL4191848.1"/>
    </source>
</evidence>
<reference evidence="2 3" key="1">
    <citation type="submission" date="2024-05" db="EMBL/GenBank/DDBJ databases">
        <authorList>
            <person name="Wallberg A."/>
        </authorList>
    </citation>
    <scope>NUCLEOTIDE SEQUENCE [LARGE SCALE GENOMIC DNA]</scope>
</reference>
<feature type="transmembrane region" description="Helical" evidence="1">
    <location>
        <begin position="80"/>
        <end position="99"/>
    </location>
</feature>
<organism evidence="2 3">
    <name type="scientific">Meganyctiphanes norvegica</name>
    <name type="common">Northern krill</name>
    <name type="synonym">Thysanopoda norvegica</name>
    <dbReference type="NCBI Taxonomy" id="48144"/>
    <lineage>
        <taxon>Eukaryota</taxon>
        <taxon>Metazoa</taxon>
        <taxon>Ecdysozoa</taxon>
        <taxon>Arthropoda</taxon>
        <taxon>Crustacea</taxon>
        <taxon>Multicrustacea</taxon>
        <taxon>Malacostraca</taxon>
        <taxon>Eumalacostraca</taxon>
        <taxon>Eucarida</taxon>
        <taxon>Euphausiacea</taxon>
        <taxon>Euphausiidae</taxon>
        <taxon>Meganyctiphanes</taxon>
    </lineage>
</organism>
<name>A0AAV2SH44_MEGNR</name>
<accession>A0AAV2SH44</accession>
<dbReference type="Proteomes" id="UP001497623">
    <property type="component" value="Unassembled WGS sequence"/>
</dbReference>